<dbReference type="AlphaFoldDB" id="U2LAY6"/>
<evidence type="ECO:0000256" key="5">
    <source>
        <dbReference type="ARBA" id="ARBA00022692"/>
    </source>
</evidence>
<evidence type="ECO:0000313" key="11">
    <source>
        <dbReference type="EMBL" id="ERF59731.1"/>
    </source>
</evidence>
<sequence length="175" mass="20194">MQNKKSWYEKTVLFEECIEDACFLIMFFSVLIQIVFRNKFIASHVRYSPIWTEELARWLYVYIVFFGAGQAIHYREHIGIDIIVGVLPQKVRKILLFVVDILLGVSSAVITYFGILNMPFARRQSPITLPVNNGMLYIVIPIGFALMTIRSLVNAGIDLKHLQKKEQINSLAVER</sequence>
<dbReference type="GO" id="GO:0005886">
    <property type="term" value="C:plasma membrane"/>
    <property type="evidence" value="ECO:0007669"/>
    <property type="project" value="UniProtKB-SubCell"/>
</dbReference>
<evidence type="ECO:0000256" key="7">
    <source>
        <dbReference type="ARBA" id="ARBA00023136"/>
    </source>
</evidence>
<dbReference type="GO" id="GO:0015740">
    <property type="term" value="P:C4-dicarboxylate transport"/>
    <property type="evidence" value="ECO:0007669"/>
    <property type="project" value="TreeGrafter"/>
</dbReference>
<dbReference type="InterPro" id="IPR055348">
    <property type="entry name" value="DctQ"/>
</dbReference>
<dbReference type="EMBL" id="AUZJ01000061">
    <property type="protein sequence ID" value="ERF59731.1"/>
    <property type="molecule type" value="Genomic_DNA"/>
</dbReference>
<evidence type="ECO:0000313" key="14">
    <source>
        <dbReference type="Proteomes" id="UP000016646"/>
    </source>
</evidence>
<proteinExistence type="inferred from homology"/>
<dbReference type="RefSeq" id="WP_021331338.1">
    <property type="nucleotide sequence ID" value="NZ_AUZJ01000061.1"/>
</dbReference>
<feature type="domain" description="Tripartite ATP-independent periplasmic transporters DctQ component" evidence="10">
    <location>
        <begin position="26"/>
        <end position="155"/>
    </location>
</feature>
<evidence type="ECO:0000256" key="8">
    <source>
        <dbReference type="ARBA" id="ARBA00038436"/>
    </source>
</evidence>
<feature type="transmembrane region" description="Helical" evidence="9">
    <location>
        <begin position="12"/>
        <end position="35"/>
    </location>
</feature>
<evidence type="ECO:0000313" key="13">
    <source>
        <dbReference type="Proteomes" id="UP000016412"/>
    </source>
</evidence>
<evidence type="ECO:0000256" key="1">
    <source>
        <dbReference type="ARBA" id="ARBA00004429"/>
    </source>
</evidence>
<feature type="transmembrane region" description="Helical" evidence="9">
    <location>
        <begin position="55"/>
        <end position="74"/>
    </location>
</feature>
<name>U2LAY6_TRESO</name>
<comment type="caution">
    <text evidence="11">The sequence shown here is derived from an EMBL/GenBank/DDBJ whole genome shotgun (WGS) entry which is preliminary data.</text>
</comment>
<dbReference type="OrthoDB" id="359827at2"/>
<keyword evidence="2" id="KW-0813">Transport</keyword>
<evidence type="ECO:0000256" key="6">
    <source>
        <dbReference type="ARBA" id="ARBA00022989"/>
    </source>
</evidence>
<dbReference type="Proteomes" id="UP000016412">
    <property type="component" value="Unassembled WGS sequence"/>
</dbReference>
<comment type="subcellular location">
    <subcellularLocation>
        <location evidence="1">Cell inner membrane</location>
        <topology evidence="1">Multi-pass membrane protein</topology>
    </subcellularLocation>
</comment>
<keyword evidence="7 9" id="KW-0472">Membrane</keyword>
<keyword evidence="4" id="KW-0997">Cell inner membrane</keyword>
<dbReference type="PANTHER" id="PTHR35011:SF2">
    <property type="entry name" value="2,3-DIKETO-L-GULONATE TRAP TRANSPORTER SMALL PERMEASE PROTEIN YIAM"/>
    <property type="match status" value="1"/>
</dbReference>
<dbReference type="STRING" id="1125725.HMPREF1325_0738"/>
<evidence type="ECO:0000256" key="2">
    <source>
        <dbReference type="ARBA" id="ARBA00022448"/>
    </source>
</evidence>
<dbReference type="Pfam" id="PF04290">
    <property type="entry name" value="DctQ"/>
    <property type="match status" value="1"/>
</dbReference>
<organism evidence="11 13">
    <name type="scientific">Treponema socranskii subsp. socranskii VPI DR56BR1116 = ATCC 35536</name>
    <dbReference type="NCBI Taxonomy" id="1125725"/>
    <lineage>
        <taxon>Bacteria</taxon>
        <taxon>Pseudomonadati</taxon>
        <taxon>Spirochaetota</taxon>
        <taxon>Spirochaetia</taxon>
        <taxon>Spirochaetales</taxon>
        <taxon>Treponemataceae</taxon>
        <taxon>Treponema</taxon>
    </lineage>
</organism>
<reference evidence="13 14" key="1">
    <citation type="submission" date="2013-08" db="EMBL/GenBank/DDBJ databases">
        <authorList>
            <person name="Durkin A.S."/>
            <person name="Haft D.R."/>
            <person name="McCorrison J."/>
            <person name="Torralba M."/>
            <person name="Gillis M."/>
            <person name="Haft D.H."/>
            <person name="Methe B."/>
            <person name="Sutton G."/>
            <person name="Nelson K.E."/>
        </authorList>
    </citation>
    <scope>NUCLEOTIDE SEQUENCE [LARGE SCALE GENOMIC DNA]</scope>
    <source>
        <strain evidence="12 14">ATCC 35536</strain>
        <strain evidence="11 13">VPI DR56BR1116</strain>
    </source>
</reference>
<keyword evidence="3" id="KW-1003">Cell membrane</keyword>
<keyword evidence="5 9" id="KW-0812">Transmembrane</keyword>
<evidence type="ECO:0000256" key="3">
    <source>
        <dbReference type="ARBA" id="ARBA00022475"/>
    </source>
</evidence>
<dbReference type="PATRIC" id="fig|1125725.3.peg.2337"/>
<gene>
    <name evidence="12" type="ORF">HMPREF0860_1443</name>
    <name evidence="11" type="ORF">HMPREF1325_0738</name>
</gene>
<evidence type="ECO:0000256" key="9">
    <source>
        <dbReference type="SAM" id="Phobius"/>
    </source>
</evidence>
<accession>U2LAY6</accession>
<evidence type="ECO:0000256" key="4">
    <source>
        <dbReference type="ARBA" id="ARBA00022519"/>
    </source>
</evidence>
<dbReference type="InterPro" id="IPR007387">
    <property type="entry name" value="TRAP_DctQ"/>
</dbReference>
<protein>
    <submittedName>
        <fullName evidence="11">TRAP transporter, DctQ-like membrane protein</fullName>
    </submittedName>
</protein>
<feature type="transmembrane region" description="Helical" evidence="9">
    <location>
        <begin position="135"/>
        <end position="157"/>
    </location>
</feature>
<feature type="transmembrane region" description="Helical" evidence="9">
    <location>
        <begin position="94"/>
        <end position="115"/>
    </location>
</feature>
<keyword evidence="6 9" id="KW-1133">Transmembrane helix</keyword>
<dbReference type="EMBL" id="AVQI01000056">
    <property type="protein sequence ID" value="ERK01481.1"/>
    <property type="molecule type" value="Genomic_DNA"/>
</dbReference>
<keyword evidence="14" id="KW-1185">Reference proteome</keyword>
<dbReference type="eggNOG" id="COG3090">
    <property type="taxonomic scope" value="Bacteria"/>
</dbReference>
<evidence type="ECO:0000259" key="10">
    <source>
        <dbReference type="Pfam" id="PF04290"/>
    </source>
</evidence>
<dbReference type="Proteomes" id="UP000016646">
    <property type="component" value="Unassembled WGS sequence"/>
</dbReference>
<dbReference type="GO" id="GO:0022857">
    <property type="term" value="F:transmembrane transporter activity"/>
    <property type="evidence" value="ECO:0007669"/>
    <property type="project" value="TreeGrafter"/>
</dbReference>
<comment type="similarity">
    <text evidence="8">Belongs to the TRAP transporter small permease family.</text>
</comment>
<evidence type="ECO:0000313" key="12">
    <source>
        <dbReference type="EMBL" id="ERK01481.1"/>
    </source>
</evidence>
<dbReference type="PANTHER" id="PTHR35011">
    <property type="entry name" value="2,3-DIKETO-L-GULONATE TRAP TRANSPORTER SMALL PERMEASE PROTEIN YIAM"/>
    <property type="match status" value="1"/>
</dbReference>